<name>A0A2G9YTK4_9BACT</name>
<keyword evidence="1" id="KW-0560">Oxidoreductase</keyword>
<dbReference type="Gene3D" id="3.40.50.920">
    <property type="match status" value="1"/>
</dbReference>
<sequence>MKKEKTKNYIIKPMSGGEAAAEALRQIGIEVMASYPITPQSPIIETFSKMVADGRVNAETINVESEHSAMSACVGSAVAGAKTATASNSQGLALMSEIVYVASGLRLPILMAITNRALSAPISIHCDHSDSMMVRDSGWIQIYTENAQEFYEFLILAFKIASRKEISLPIMVMADGFISTHQLEKVAIFDDKAIADFIGEYNAPYDFFNPQKPILVGPFSVQDSHFEFKLSQQKAIERVPAIFKEEAKNFKKITGKDYKFFEEYRLKDANTAIVVMNSTAGTAKEVVDKLRDKGEKVGLLKPHLFRPFPYKEIAEALKKVKKIAVLDRSMSFGANPPLFAEINQSLAGTRIPIQKYVFGLGGRAIFERQIEQVFADLKKGKIDDKIKYIQ</sequence>
<evidence type="ECO:0000313" key="5">
    <source>
        <dbReference type="Proteomes" id="UP000229976"/>
    </source>
</evidence>
<dbReference type="FunFam" id="3.40.50.920:FF:000010">
    <property type="entry name" value="Pyruvate ferredoxin oxidoreductase, alpha subunit"/>
    <property type="match status" value="1"/>
</dbReference>
<dbReference type="FunFam" id="3.40.50.970:FF:000012">
    <property type="entry name" value="Pyruvate:ferredoxin (Flavodoxin) oxidoreductase"/>
    <property type="match status" value="1"/>
</dbReference>
<evidence type="ECO:0000256" key="1">
    <source>
        <dbReference type="ARBA" id="ARBA00023002"/>
    </source>
</evidence>
<feature type="domain" description="Pyruvate flavodoxin/ferredoxin oxidoreductase pyrimidine binding" evidence="2">
    <location>
        <begin position="23"/>
        <end position="246"/>
    </location>
</feature>
<protein>
    <submittedName>
        <fullName evidence="4">Pyruvate ferredoxin oxidoreductase</fullName>
    </submittedName>
</protein>
<reference evidence="4 5" key="1">
    <citation type="submission" date="2017-09" db="EMBL/GenBank/DDBJ databases">
        <title>Depth-based differentiation of microbial function through sediment-hosted aquifers and enrichment of novel symbionts in the deep terrestrial subsurface.</title>
        <authorList>
            <person name="Probst A.J."/>
            <person name="Ladd B."/>
            <person name="Jarett J.K."/>
            <person name="Geller-Mcgrath D.E."/>
            <person name="Sieber C.M."/>
            <person name="Emerson J.B."/>
            <person name="Anantharaman K."/>
            <person name="Thomas B.C."/>
            <person name="Malmstrom R."/>
            <person name="Stieglmeier M."/>
            <person name="Klingl A."/>
            <person name="Woyke T."/>
            <person name="Ryan C.M."/>
            <person name="Banfield J.F."/>
        </authorList>
    </citation>
    <scope>NUCLEOTIDE SEQUENCE [LARGE SCALE GENOMIC DNA]</scope>
    <source>
        <strain evidence="4">CG23_combo_of_CG06-09_8_20_14_all_39_17</strain>
    </source>
</reference>
<keyword evidence="4" id="KW-0670">Pyruvate</keyword>
<dbReference type="GO" id="GO:0016903">
    <property type="term" value="F:oxidoreductase activity, acting on the aldehyde or oxo group of donors"/>
    <property type="evidence" value="ECO:0007669"/>
    <property type="project" value="UniProtKB-ARBA"/>
</dbReference>
<dbReference type="Gene3D" id="3.40.50.970">
    <property type="match status" value="1"/>
</dbReference>
<dbReference type="InterPro" id="IPR050722">
    <property type="entry name" value="Pyruvate:ferred/Flavod_OxRd"/>
</dbReference>
<dbReference type="InterPro" id="IPR002880">
    <property type="entry name" value="Pyrv_Fd/Flavodoxin_OxRdtase_N"/>
</dbReference>
<dbReference type="PANTHER" id="PTHR32154:SF0">
    <property type="entry name" value="PYRUVATE-FLAVODOXIN OXIDOREDUCTASE-RELATED"/>
    <property type="match status" value="1"/>
</dbReference>
<dbReference type="AlphaFoldDB" id="A0A2G9YTK4"/>
<comment type="caution">
    <text evidence="4">The sequence shown here is derived from an EMBL/GenBank/DDBJ whole genome shotgun (WGS) entry which is preliminary data.</text>
</comment>
<dbReference type="EMBL" id="PCRO01000039">
    <property type="protein sequence ID" value="PIP22585.1"/>
    <property type="molecule type" value="Genomic_DNA"/>
</dbReference>
<dbReference type="SUPFAM" id="SSF52518">
    <property type="entry name" value="Thiamin diphosphate-binding fold (THDP-binding)"/>
    <property type="match status" value="1"/>
</dbReference>
<dbReference type="Pfam" id="PF01855">
    <property type="entry name" value="POR_N"/>
    <property type="match status" value="1"/>
</dbReference>
<feature type="domain" description="Pyruvate:ferredoxin oxidoreductase core" evidence="3">
    <location>
        <begin position="269"/>
        <end position="366"/>
    </location>
</feature>
<dbReference type="GO" id="GO:0006979">
    <property type="term" value="P:response to oxidative stress"/>
    <property type="evidence" value="ECO:0007669"/>
    <property type="project" value="TreeGrafter"/>
</dbReference>
<dbReference type="InterPro" id="IPR029061">
    <property type="entry name" value="THDP-binding"/>
</dbReference>
<accession>A0A2G9YTK4</accession>
<dbReference type="CDD" id="cd07034">
    <property type="entry name" value="TPP_PYR_PFOR_IOR-alpha_like"/>
    <property type="match status" value="1"/>
</dbReference>
<dbReference type="Pfam" id="PF17147">
    <property type="entry name" value="PFOR_II"/>
    <property type="match status" value="1"/>
</dbReference>
<evidence type="ECO:0000259" key="3">
    <source>
        <dbReference type="Pfam" id="PF17147"/>
    </source>
</evidence>
<dbReference type="InterPro" id="IPR033412">
    <property type="entry name" value="PFOR_II"/>
</dbReference>
<proteinExistence type="predicted"/>
<evidence type="ECO:0000259" key="2">
    <source>
        <dbReference type="Pfam" id="PF01855"/>
    </source>
</evidence>
<dbReference type="Proteomes" id="UP000229976">
    <property type="component" value="Unassembled WGS sequence"/>
</dbReference>
<gene>
    <name evidence="4" type="primary">porA</name>
    <name evidence="4" type="ORF">COX37_03255</name>
</gene>
<dbReference type="SUPFAM" id="SSF52922">
    <property type="entry name" value="TK C-terminal domain-like"/>
    <property type="match status" value="1"/>
</dbReference>
<dbReference type="PANTHER" id="PTHR32154">
    <property type="entry name" value="PYRUVATE-FLAVODOXIN OXIDOREDUCTASE-RELATED"/>
    <property type="match status" value="1"/>
</dbReference>
<organism evidence="4 5">
    <name type="scientific">Candidatus Nealsonbacteria bacterium CG23_combo_of_CG06-09_8_20_14_all_39_17</name>
    <dbReference type="NCBI Taxonomy" id="1974722"/>
    <lineage>
        <taxon>Bacteria</taxon>
        <taxon>Candidatus Nealsoniibacteriota</taxon>
    </lineage>
</organism>
<evidence type="ECO:0000313" key="4">
    <source>
        <dbReference type="EMBL" id="PIP22585.1"/>
    </source>
</evidence>
<dbReference type="InterPro" id="IPR009014">
    <property type="entry name" value="Transketo_C/PFOR_II"/>
</dbReference>
<dbReference type="GO" id="GO:0019752">
    <property type="term" value="P:carboxylic acid metabolic process"/>
    <property type="evidence" value="ECO:0007669"/>
    <property type="project" value="UniProtKB-ARBA"/>
</dbReference>